<dbReference type="EMBL" id="BLPF01000002">
    <property type="protein sequence ID" value="GFJ82707.1"/>
    <property type="molecule type" value="Genomic_DNA"/>
</dbReference>
<reference evidence="1 2" key="1">
    <citation type="submission" date="2020-03" db="EMBL/GenBank/DDBJ databases">
        <title>Whole genome shotgun sequence of Phytohabitans houttuyneae NBRC 108639.</title>
        <authorList>
            <person name="Komaki H."/>
            <person name="Tamura T."/>
        </authorList>
    </citation>
    <scope>NUCLEOTIDE SEQUENCE [LARGE SCALE GENOMIC DNA]</scope>
    <source>
        <strain evidence="1 2">NBRC 108639</strain>
    </source>
</reference>
<gene>
    <name evidence="1" type="ORF">Phou_068870</name>
</gene>
<accession>A0A6V8KLT8</accession>
<reference evidence="1 2" key="2">
    <citation type="submission" date="2020-03" db="EMBL/GenBank/DDBJ databases">
        <authorList>
            <person name="Ichikawa N."/>
            <person name="Kimura A."/>
            <person name="Kitahashi Y."/>
            <person name="Uohara A."/>
        </authorList>
    </citation>
    <scope>NUCLEOTIDE SEQUENCE [LARGE SCALE GENOMIC DNA]</scope>
    <source>
        <strain evidence="1 2">NBRC 108639</strain>
    </source>
</reference>
<proteinExistence type="predicted"/>
<keyword evidence="2" id="KW-1185">Reference proteome</keyword>
<sequence length="70" mass="7352">MAAYTLGWLADHAAELGAEAAEVVVVSVPPAVETARAVTARARAEGWPRVARHIRIDEFAAAGPSNGERD</sequence>
<name>A0A6V8KLT8_9ACTN</name>
<evidence type="ECO:0000313" key="2">
    <source>
        <dbReference type="Proteomes" id="UP000482800"/>
    </source>
</evidence>
<organism evidence="1 2">
    <name type="scientific">Phytohabitans houttuyneae</name>
    <dbReference type="NCBI Taxonomy" id="1076126"/>
    <lineage>
        <taxon>Bacteria</taxon>
        <taxon>Bacillati</taxon>
        <taxon>Actinomycetota</taxon>
        <taxon>Actinomycetes</taxon>
        <taxon>Micromonosporales</taxon>
        <taxon>Micromonosporaceae</taxon>
    </lineage>
</organism>
<protein>
    <submittedName>
        <fullName evidence="1">Uncharacterized protein</fullName>
    </submittedName>
</protein>
<evidence type="ECO:0000313" key="1">
    <source>
        <dbReference type="EMBL" id="GFJ82707.1"/>
    </source>
</evidence>
<dbReference type="RefSeq" id="WP_173063558.1">
    <property type="nucleotide sequence ID" value="NZ_BLPF01000002.1"/>
</dbReference>
<comment type="caution">
    <text evidence="1">The sequence shown here is derived from an EMBL/GenBank/DDBJ whole genome shotgun (WGS) entry which is preliminary data.</text>
</comment>
<dbReference type="Proteomes" id="UP000482800">
    <property type="component" value="Unassembled WGS sequence"/>
</dbReference>
<dbReference type="AlphaFoldDB" id="A0A6V8KLT8"/>